<keyword evidence="3" id="KW-1185">Reference proteome</keyword>
<dbReference type="Proteomes" id="UP000224567">
    <property type="component" value="Unassembled WGS sequence"/>
</dbReference>
<evidence type="ECO:0000256" key="1">
    <source>
        <dbReference type="SAM" id="MobiDB-lite"/>
    </source>
</evidence>
<dbReference type="EMBL" id="MLFT02000205">
    <property type="protein sequence ID" value="PHT28579.1"/>
    <property type="molecule type" value="Genomic_DNA"/>
</dbReference>
<evidence type="ECO:0000313" key="2">
    <source>
        <dbReference type="EMBL" id="PHT28579.1"/>
    </source>
</evidence>
<proteinExistence type="predicted"/>
<gene>
    <name evidence="2" type="ORF">CQW23_31793</name>
</gene>
<reference evidence="2 3" key="1">
    <citation type="journal article" date="2017" name="Genome Biol.">
        <title>New reference genome sequences of hot pepper reveal the massive evolution of plant disease-resistance genes by retroduplication.</title>
        <authorList>
            <person name="Kim S."/>
            <person name="Park J."/>
            <person name="Yeom S.I."/>
            <person name="Kim Y.M."/>
            <person name="Seo E."/>
            <person name="Kim K.T."/>
            <person name="Kim M.S."/>
            <person name="Lee J.M."/>
            <person name="Cheong K."/>
            <person name="Shin H.S."/>
            <person name="Kim S.B."/>
            <person name="Han K."/>
            <person name="Lee J."/>
            <person name="Park M."/>
            <person name="Lee H.A."/>
            <person name="Lee H.Y."/>
            <person name="Lee Y."/>
            <person name="Oh S."/>
            <person name="Lee J.H."/>
            <person name="Choi E."/>
            <person name="Choi E."/>
            <person name="Lee S.E."/>
            <person name="Jeon J."/>
            <person name="Kim H."/>
            <person name="Choi G."/>
            <person name="Song H."/>
            <person name="Lee J."/>
            <person name="Lee S.C."/>
            <person name="Kwon J.K."/>
            <person name="Lee H.Y."/>
            <person name="Koo N."/>
            <person name="Hong Y."/>
            <person name="Kim R.W."/>
            <person name="Kang W.H."/>
            <person name="Huh J.H."/>
            <person name="Kang B.C."/>
            <person name="Yang T.J."/>
            <person name="Lee Y.H."/>
            <person name="Bennetzen J.L."/>
            <person name="Choi D."/>
        </authorList>
    </citation>
    <scope>NUCLEOTIDE SEQUENCE [LARGE SCALE GENOMIC DNA]</scope>
    <source>
        <strain evidence="3">cv. PBC81</strain>
    </source>
</reference>
<name>A0A2G2V6K1_CAPBA</name>
<sequence>MGITLYLGIERGKIACHKSGARVGTLLREGCLASWAFRDESFWRIQVNFGPPNPATDEKALWSKGKCVRCHTPYLPKVPRGWARCSRATIGERVPHWKRDRRWPSQGPGVRFFYLTEDDNEDLLTDEDAMSQDEEEVFSLSWSESSEGGEFPNLCEPKEKSVQSTKGSGNQFGSFPRRPQIKKERLKAESLSKRGSKVAAQ</sequence>
<reference evidence="3" key="2">
    <citation type="journal article" date="2017" name="J. Anim. Genet.">
        <title>Multiple reference genome sequences of hot pepper reveal the massive evolution of plant disease resistance genes by retroduplication.</title>
        <authorList>
            <person name="Kim S."/>
            <person name="Park J."/>
            <person name="Yeom S.-I."/>
            <person name="Kim Y.-M."/>
            <person name="Seo E."/>
            <person name="Kim K.-T."/>
            <person name="Kim M.-S."/>
            <person name="Lee J.M."/>
            <person name="Cheong K."/>
            <person name="Shin H.-S."/>
            <person name="Kim S.-B."/>
            <person name="Han K."/>
            <person name="Lee J."/>
            <person name="Park M."/>
            <person name="Lee H.-A."/>
            <person name="Lee H.-Y."/>
            <person name="Lee Y."/>
            <person name="Oh S."/>
            <person name="Lee J.H."/>
            <person name="Choi E."/>
            <person name="Choi E."/>
            <person name="Lee S.E."/>
            <person name="Jeon J."/>
            <person name="Kim H."/>
            <person name="Choi G."/>
            <person name="Song H."/>
            <person name="Lee J."/>
            <person name="Lee S.-C."/>
            <person name="Kwon J.-K."/>
            <person name="Lee H.-Y."/>
            <person name="Koo N."/>
            <person name="Hong Y."/>
            <person name="Kim R.W."/>
            <person name="Kang W.-H."/>
            <person name="Huh J.H."/>
            <person name="Kang B.-C."/>
            <person name="Yang T.-J."/>
            <person name="Lee Y.-H."/>
            <person name="Bennetzen J.L."/>
            <person name="Choi D."/>
        </authorList>
    </citation>
    <scope>NUCLEOTIDE SEQUENCE [LARGE SCALE GENOMIC DNA]</scope>
    <source>
        <strain evidence="3">cv. PBC81</strain>
    </source>
</reference>
<dbReference type="AlphaFoldDB" id="A0A2G2V6K1"/>
<evidence type="ECO:0000313" key="3">
    <source>
        <dbReference type="Proteomes" id="UP000224567"/>
    </source>
</evidence>
<dbReference type="OrthoDB" id="1929568at2759"/>
<accession>A0A2G2V6K1</accession>
<protein>
    <submittedName>
        <fullName evidence="2">Uncharacterized protein</fullName>
    </submittedName>
</protein>
<dbReference type="PANTHER" id="PTHR48161">
    <property type="entry name" value="BNACNNG12870D PROTEIN"/>
    <property type="match status" value="1"/>
</dbReference>
<dbReference type="PANTHER" id="PTHR48161:SF2">
    <property type="entry name" value="ORF122B PROTEIN"/>
    <property type="match status" value="1"/>
</dbReference>
<feature type="compositionally biased region" description="Polar residues" evidence="1">
    <location>
        <begin position="162"/>
        <end position="173"/>
    </location>
</feature>
<feature type="region of interest" description="Disordered" evidence="1">
    <location>
        <begin position="138"/>
        <end position="201"/>
    </location>
</feature>
<comment type="caution">
    <text evidence="2">The sequence shown here is derived from an EMBL/GenBank/DDBJ whole genome shotgun (WGS) entry which is preliminary data.</text>
</comment>
<organism evidence="2 3">
    <name type="scientific">Capsicum baccatum</name>
    <name type="common">Peruvian pepper</name>
    <dbReference type="NCBI Taxonomy" id="33114"/>
    <lineage>
        <taxon>Eukaryota</taxon>
        <taxon>Viridiplantae</taxon>
        <taxon>Streptophyta</taxon>
        <taxon>Embryophyta</taxon>
        <taxon>Tracheophyta</taxon>
        <taxon>Spermatophyta</taxon>
        <taxon>Magnoliopsida</taxon>
        <taxon>eudicotyledons</taxon>
        <taxon>Gunneridae</taxon>
        <taxon>Pentapetalae</taxon>
        <taxon>asterids</taxon>
        <taxon>lamiids</taxon>
        <taxon>Solanales</taxon>
        <taxon>Solanaceae</taxon>
        <taxon>Solanoideae</taxon>
        <taxon>Capsiceae</taxon>
        <taxon>Capsicum</taxon>
    </lineage>
</organism>
<feature type="compositionally biased region" description="Basic and acidic residues" evidence="1">
    <location>
        <begin position="181"/>
        <end position="192"/>
    </location>
</feature>